<dbReference type="Pfam" id="PF13276">
    <property type="entry name" value="HTH_21"/>
    <property type="match status" value="1"/>
</dbReference>
<proteinExistence type="predicted"/>
<evidence type="ECO:0000259" key="1">
    <source>
        <dbReference type="Pfam" id="PF13276"/>
    </source>
</evidence>
<dbReference type="EMBL" id="QZEV01000032">
    <property type="protein sequence ID" value="RJL05040.1"/>
    <property type="molecule type" value="Genomic_DNA"/>
</dbReference>
<evidence type="ECO:0000313" key="3">
    <source>
        <dbReference type="Proteomes" id="UP000285530"/>
    </source>
</evidence>
<evidence type="ECO:0000313" key="2">
    <source>
        <dbReference type="EMBL" id="RJL05040.1"/>
    </source>
</evidence>
<name>A0A418ZWZ9_9RHOB</name>
<organism evidence="2 3">
    <name type="scientific">Paracoccus aestuarii</name>
    <dbReference type="NCBI Taxonomy" id="453842"/>
    <lineage>
        <taxon>Bacteria</taxon>
        <taxon>Pseudomonadati</taxon>
        <taxon>Pseudomonadota</taxon>
        <taxon>Alphaproteobacteria</taxon>
        <taxon>Rhodobacterales</taxon>
        <taxon>Paracoccaceae</taxon>
        <taxon>Paracoccus</taxon>
    </lineage>
</organism>
<sequence length="107" mass="12354">MFEHDHPDLSISQQCALLQVPRTSFDYAPQGQTRQNLALMRLIDVHFLVTPFLDVQKMTWHLRNDGHAVNEKLIRRLMGLLGVRRENGPPDRFLTLLTADPSEAQHQ</sequence>
<protein>
    <submittedName>
        <fullName evidence="2">Transposase</fullName>
    </submittedName>
</protein>
<keyword evidence="3" id="KW-1185">Reference proteome</keyword>
<reference evidence="2 3" key="1">
    <citation type="submission" date="2018-09" db="EMBL/GenBank/DDBJ databases">
        <title>Paracoccus onubensis nov. sp. a moderate halophilic bacterium isolated from Gruta de las Maravillas (Aracena, Spain).</title>
        <authorList>
            <person name="Jurado V."/>
            <person name="Gutierrez-Patricio S."/>
            <person name="Gonzalez-Pimentel J.L."/>
            <person name="Laiz L."/>
            <person name="Saiz-Jimenez C."/>
        </authorList>
    </citation>
    <scope>NUCLEOTIDE SEQUENCE [LARGE SCALE GENOMIC DNA]</scope>
    <source>
        <strain evidence="2 3">DSM 19484</strain>
    </source>
</reference>
<comment type="caution">
    <text evidence="2">The sequence shown here is derived from an EMBL/GenBank/DDBJ whole genome shotgun (WGS) entry which is preliminary data.</text>
</comment>
<dbReference type="Proteomes" id="UP000285530">
    <property type="component" value="Unassembled WGS sequence"/>
</dbReference>
<dbReference type="InterPro" id="IPR025948">
    <property type="entry name" value="HTH-like_dom"/>
</dbReference>
<gene>
    <name evidence="2" type="ORF">D3P06_08290</name>
</gene>
<accession>A0A418ZWZ9</accession>
<feature type="domain" description="HTH-like" evidence="1">
    <location>
        <begin position="36"/>
        <end position="84"/>
    </location>
</feature>
<dbReference type="AlphaFoldDB" id="A0A418ZWZ9"/>